<dbReference type="AlphaFoldDB" id="A0A1H2UV83"/>
<protein>
    <submittedName>
        <fullName evidence="1">Uncharacterized protein</fullName>
    </submittedName>
</protein>
<proteinExistence type="predicted"/>
<gene>
    <name evidence="1" type="ORF">SAMN04487892_1780</name>
</gene>
<keyword evidence="2" id="KW-1185">Reference proteome</keyword>
<dbReference type="PROSITE" id="PS51257">
    <property type="entry name" value="PROKAR_LIPOPROTEIN"/>
    <property type="match status" value="1"/>
</dbReference>
<name>A0A1H2UV83_9FLAO</name>
<dbReference type="Proteomes" id="UP000199592">
    <property type="component" value="Unassembled WGS sequence"/>
</dbReference>
<dbReference type="EMBL" id="FNMY01000002">
    <property type="protein sequence ID" value="SDW59965.1"/>
    <property type="molecule type" value="Genomic_DNA"/>
</dbReference>
<evidence type="ECO:0000313" key="2">
    <source>
        <dbReference type="Proteomes" id="UP000199592"/>
    </source>
</evidence>
<reference evidence="2" key="1">
    <citation type="submission" date="2016-10" db="EMBL/GenBank/DDBJ databases">
        <authorList>
            <person name="Varghese N."/>
            <person name="Submissions S."/>
        </authorList>
    </citation>
    <scope>NUCLEOTIDE SEQUENCE [LARGE SCALE GENOMIC DNA]</scope>
    <source>
        <strain evidence="2">DSM 25030</strain>
    </source>
</reference>
<organism evidence="1 2">
    <name type="scientific">Flagellimonas zhangzhouensis</name>
    <dbReference type="NCBI Taxonomy" id="1073328"/>
    <lineage>
        <taxon>Bacteria</taxon>
        <taxon>Pseudomonadati</taxon>
        <taxon>Bacteroidota</taxon>
        <taxon>Flavobacteriia</taxon>
        <taxon>Flavobacteriales</taxon>
        <taxon>Flavobacteriaceae</taxon>
        <taxon>Flagellimonas</taxon>
    </lineage>
</organism>
<sequence length="84" mass="9074">MRKIVLALMTLSLISVSCSKDDDKKCYSCTSELGNKFELCDNGNGTYDATAYGIKGTMTEEDLEGSTPQQVVDEACADDSEGDF</sequence>
<accession>A0A1H2UV83</accession>
<evidence type="ECO:0000313" key="1">
    <source>
        <dbReference type="EMBL" id="SDW59965.1"/>
    </source>
</evidence>